<dbReference type="PANTHER" id="PTHR31984">
    <property type="entry name" value="TRANSPORTER, PUTATIVE (DUF179)-RELATED"/>
    <property type="match status" value="1"/>
</dbReference>
<evidence type="ECO:0000256" key="1">
    <source>
        <dbReference type="SAM" id="MobiDB-lite"/>
    </source>
</evidence>
<feature type="compositionally biased region" description="Low complexity" evidence="1">
    <location>
        <begin position="31"/>
        <end position="43"/>
    </location>
</feature>
<organism evidence="3 4">
    <name type="scientific">Triparma laevis f. inornata</name>
    <dbReference type="NCBI Taxonomy" id="1714386"/>
    <lineage>
        <taxon>Eukaryota</taxon>
        <taxon>Sar</taxon>
        <taxon>Stramenopiles</taxon>
        <taxon>Ochrophyta</taxon>
        <taxon>Bolidophyceae</taxon>
        <taxon>Parmales</taxon>
        <taxon>Triparmaceae</taxon>
        <taxon>Triparma</taxon>
    </lineage>
</organism>
<dbReference type="SUPFAM" id="SSF143456">
    <property type="entry name" value="VC0467-like"/>
    <property type="match status" value="2"/>
</dbReference>
<comment type="caution">
    <text evidence="3">The sequence shown here is derived from an EMBL/GenBank/DDBJ whole genome shotgun (WGS) entry which is preliminary data.</text>
</comment>
<gene>
    <name evidence="3" type="ORF">TL16_g08368</name>
</gene>
<dbReference type="InterPro" id="IPR003774">
    <property type="entry name" value="AlgH-like"/>
</dbReference>
<feature type="chain" id="PRO_5040991770" evidence="2">
    <location>
        <begin position="20"/>
        <end position="584"/>
    </location>
</feature>
<dbReference type="Proteomes" id="UP001162640">
    <property type="component" value="Unassembled WGS sequence"/>
</dbReference>
<dbReference type="Pfam" id="PF02622">
    <property type="entry name" value="DUF179"/>
    <property type="match status" value="2"/>
</dbReference>
<evidence type="ECO:0000256" key="2">
    <source>
        <dbReference type="SAM" id="SignalP"/>
    </source>
</evidence>
<feature type="signal peptide" evidence="2">
    <location>
        <begin position="1"/>
        <end position="19"/>
    </location>
</feature>
<protein>
    <submittedName>
        <fullName evidence="3">Uncharacterized protein</fullName>
    </submittedName>
</protein>
<dbReference type="Gene3D" id="3.40.1740.10">
    <property type="entry name" value="VC0467-like"/>
    <property type="match status" value="2"/>
</dbReference>
<proteinExistence type="predicted"/>
<keyword evidence="2" id="KW-0732">Signal</keyword>
<evidence type="ECO:0000313" key="3">
    <source>
        <dbReference type="EMBL" id="GMH80025.1"/>
    </source>
</evidence>
<reference evidence="4" key="1">
    <citation type="journal article" date="2023" name="Commun. Biol.">
        <title>Genome analysis of Parmales, the sister group of diatoms, reveals the evolutionary specialization of diatoms from phago-mixotrophs to photoautotrophs.</title>
        <authorList>
            <person name="Ban H."/>
            <person name="Sato S."/>
            <person name="Yoshikawa S."/>
            <person name="Yamada K."/>
            <person name="Nakamura Y."/>
            <person name="Ichinomiya M."/>
            <person name="Sato N."/>
            <person name="Blanc-Mathieu R."/>
            <person name="Endo H."/>
            <person name="Kuwata A."/>
            <person name="Ogata H."/>
        </authorList>
    </citation>
    <scope>NUCLEOTIDE SEQUENCE [LARGE SCALE GENOMIC DNA]</scope>
</reference>
<dbReference type="AlphaFoldDB" id="A0A9W7B1W5"/>
<dbReference type="EMBL" id="BLQM01000275">
    <property type="protein sequence ID" value="GMH80025.1"/>
    <property type="molecule type" value="Genomic_DNA"/>
</dbReference>
<feature type="region of interest" description="Disordered" evidence="1">
    <location>
        <begin position="29"/>
        <end position="49"/>
    </location>
</feature>
<dbReference type="PANTHER" id="PTHR31984:SF17">
    <property type="entry name" value="TRANSCRIPTIONAL REGULATOR"/>
    <property type="match status" value="1"/>
</dbReference>
<evidence type="ECO:0000313" key="4">
    <source>
        <dbReference type="Proteomes" id="UP001162640"/>
    </source>
</evidence>
<accession>A0A9W7B1W5</accession>
<name>A0A9W7B1W5_9STRA</name>
<sequence>MRFIFLLFLLFFSSPVAYSFHHVYKSTQKRPTSPLFTSDSSSDSPPPLDPDWQTFRARLIASSKNQTTDSETWAYLHQTNHIERGSLILGSSNDVTSMIGFGLRQQYFHKSVMLILEHTDKFTKGIILNRPMLKKLPPSLGGFECWFGGDVQNAESLRPEFTCLHTLKSDQAKRASMNVCQDVYWTTLENARILIEEGEGAGEDFWVFGGYAGWGKGQLREELERKSWHMASADSGLVLEELSRQARDPDLLDAGLSTWENLMSLIGLSSHVEKTRNSFPDLMLKEWAAENLIEKEEERKVDAPSTQDILRTSTPVDRLIKSANEAAQGSLLGSGTLVAASTTSRSPHLLNRQYMHKSVVLLIQEDEVASIGVILNRPSGNGVEITVKGERIVKPILFGGEFSMKDSPPLLWLHNKKSLKTAKIGKPLGLASNAIWKCTAQEALKSIETGLSNVHDFIIISGVSVWTKGEKGIVRGMKGEIKKGKFVGVGGEKVGGVDGVWDKIVGQKTISKENLYRTTAFSEDIWRQCVGGEGGGGREMVYKSDVSTIKLADDALRNWLRMFMVGIEDEGESLGYQKGEEEEG</sequence>